<evidence type="ECO:0000313" key="2">
    <source>
        <dbReference type="Proteomes" id="UP000276133"/>
    </source>
</evidence>
<dbReference type="EMBL" id="REGN01003090">
    <property type="protein sequence ID" value="RNA24612.1"/>
    <property type="molecule type" value="Genomic_DNA"/>
</dbReference>
<organism evidence="1 2">
    <name type="scientific">Brachionus plicatilis</name>
    <name type="common">Marine rotifer</name>
    <name type="synonym">Brachionus muelleri</name>
    <dbReference type="NCBI Taxonomy" id="10195"/>
    <lineage>
        <taxon>Eukaryota</taxon>
        <taxon>Metazoa</taxon>
        <taxon>Spiralia</taxon>
        <taxon>Gnathifera</taxon>
        <taxon>Rotifera</taxon>
        <taxon>Eurotatoria</taxon>
        <taxon>Monogononta</taxon>
        <taxon>Pseudotrocha</taxon>
        <taxon>Ploima</taxon>
        <taxon>Brachionidae</taxon>
        <taxon>Brachionus</taxon>
    </lineage>
</organism>
<comment type="caution">
    <text evidence="1">The sequence shown here is derived from an EMBL/GenBank/DDBJ whole genome shotgun (WGS) entry which is preliminary data.</text>
</comment>
<protein>
    <submittedName>
        <fullName evidence="1">Uncharacterized protein</fullName>
    </submittedName>
</protein>
<gene>
    <name evidence="1" type="ORF">BpHYR1_002660</name>
</gene>
<reference evidence="1 2" key="1">
    <citation type="journal article" date="2018" name="Sci. Rep.">
        <title>Genomic signatures of local adaptation to the degree of environmental predictability in rotifers.</title>
        <authorList>
            <person name="Franch-Gras L."/>
            <person name="Hahn C."/>
            <person name="Garcia-Roger E.M."/>
            <person name="Carmona M.J."/>
            <person name="Serra M."/>
            <person name="Gomez A."/>
        </authorList>
    </citation>
    <scope>NUCLEOTIDE SEQUENCE [LARGE SCALE GENOMIC DNA]</scope>
    <source>
        <strain evidence="1">HYR1</strain>
    </source>
</reference>
<evidence type="ECO:0000313" key="1">
    <source>
        <dbReference type="EMBL" id="RNA24612.1"/>
    </source>
</evidence>
<accession>A0A3M7RM23</accession>
<dbReference type="Proteomes" id="UP000276133">
    <property type="component" value="Unassembled WGS sequence"/>
</dbReference>
<dbReference type="AlphaFoldDB" id="A0A3M7RM23"/>
<sequence length="76" mass="8954">MIFCSNISVSFDFFVLPVPAYIQRNTLKYLNKIVVRQYLTVWTAKSAVSNKEFQTKLFILLSKLSISDFIFLRKIR</sequence>
<keyword evidence="2" id="KW-1185">Reference proteome</keyword>
<proteinExistence type="predicted"/>
<name>A0A3M7RM23_BRAPC</name>